<evidence type="ECO:0000313" key="3">
    <source>
        <dbReference type="Proteomes" id="UP000198636"/>
    </source>
</evidence>
<name>A0A1G5DUB9_9FIRM</name>
<dbReference type="AlphaFoldDB" id="A0A1G5DUB9"/>
<dbReference type="EMBL" id="FMUS01000004">
    <property type="protein sequence ID" value="SCY18187.1"/>
    <property type="molecule type" value="Genomic_DNA"/>
</dbReference>
<evidence type="ECO:0000313" key="2">
    <source>
        <dbReference type="EMBL" id="SCY18187.1"/>
    </source>
</evidence>
<sequence length="65" mass="7552">MTVETFIKNTPGLLIFIVVFGGLLKREYNSYNFEEEYWKINFFIDNHMLIGGCLVGVILLIFAVF</sequence>
<dbReference type="Proteomes" id="UP000198636">
    <property type="component" value="Unassembled WGS sequence"/>
</dbReference>
<accession>A0A1G5DUB9</accession>
<dbReference type="STRING" id="1120976.SAMN03080606_01015"/>
<keyword evidence="3" id="KW-1185">Reference proteome</keyword>
<proteinExistence type="predicted"/>
<feature type="transmembrane region" description="Helical" evidence="1">
    <location>
        <begin position="44"/>
        <end position="64"/>
    </location>
</feature>
<organism evidence="2 3">
    <name type="scientific">Alkaliphilus peptidifermentans DSM 18978</name>
    <dbReference type="NCBI Taxonomy" id="1120976"/>
    <lineage>
        <taxon>Bacteria</taxon>
        <taxon>Bacillati</taxon>
        <taxon>Bacillota</taxon>
        <taxon>Clostridia</taxon>
        <taxon>Peptostreptococcales</taxon>
        <taxon>Natronincolaceae</taxon>
        <taxon>Alkaliphilus</taxon>
    </lineage>
</organism>
<keyword evidence="1" id="KW-1133">Transmembrane helix</keyword>
<reference evidence="2 3" key="1">
    <citation type="submission" date="2016-10" db="EMBL/GenBank/DDBJ databases">
        <authorList>
            <person name="de Groot N.N."/>
        </authorList>
    </citation>
    <scope>NUCLEOTIDE SEQUENCE [LARGE SCALE GENOMIC DNA]</scope>
    <source>
        <strain evidence="2 3">DSM 18978</strain>
    </source>
</reference>
<dbReference type="RefSeq" id="WP_091540712.1">
    <property type="nucleotide sequence ID" value="NZ_FMUS01000004.1"/>
</dbReference>
<evidence type="ECO:0000256" key="1">
    <source>
        <dbReference type="SAM" id="Phobius"/>
    </source>
</evidence>
<feature type="transmembrane region" description="Helical" evidence="1">
    <location>
        <begin position="6"/>
        <end position="24"/>
    </location>
</feature>
<keyword evidence="1" id="KW-0472">Membrane</keyword>
<keyword evidence="1" id="KW-0812">Transmembrane</keyword>
<gene>
    <name evidence="2" type="ORF">SAMN03080606_01015</name>
</gene>
<protein>
    <submittedName>
        <fullName evidence="2">Uncharacterized protein</fullName>
    </submittedName>
</protein>